<accession>A0A918DP41</accession>
<evidence type="ECO:0000259" key="1">
    <source>
        <dbReference type="Pfam" id="PF03413"/>
    </source>
</evidence>
<keyword evidence="3" id="KW-1185">Reference proteome</keyword>
<name>A0A918DP41_9GAMM</name>
<evidence type="ECO:0000313" key="2">
    <source>
        <dbReference type="EMBL" id="GGO77955.1"/>
    </source>
</evidence>
<dbReference type="Proteomes" id="UP000599578">
    <property type="component" value="Unassembled WGS sequence"/>
</dbReference>
<reference evidence="2 3" key="1">
    <citation type="journal article" date="2014" name="Int. J. Syst. Evol. Microbiol.">
        <title>Complete genome sequence of Corynebacterium casei LMG S-19264T (=DSM 44701T), isolated from a smear-ripened cheese.</title>
        <authorList>
            <consortium name="US DOE Joint Genome Institute (JGI-PGF)"/>
            <person name="Walter F."/>
            <person name="Albersmeier A."/>
            <person name="Kalinowski J."/>
            <person name="Ruckert C."/>
        </authorList>
    </citation>
    <scope>NUCLEOTIDE SEQUENCE [LARGE SCALE GENOMIC DNA]</scope>
    <source>
        <strain evidence="2 3">CGMCC 1.7286</strain>
    </source>
</reference>
<proteinExistence type="predicted"/>
<sequence length="92" mass="10258">MLLLLPLGAAAAEQPIWQLTRTSDAQGQLLRVAQEGISLQQAVEQVRRRYQGQVIKATSTDLKGRPVYRIRLVHEGRVREVLVDALSGEILN</sequence>
<dbReference type="Gene3D" id="3.10.450.40">
    <property type="match status" value="1"/>
</dbReference>
<dbReference type="AlphaFoldDB" id="A0A918DP41"/>
<feature type="domain" description="PepSY" evidence="1">
    <location>
        <begin position="37"/>
        <end position="92"/>
    </location>
</feature>
<dbReference type="EMBL" id="BMLT01000002">
    <property type="protein sequence ID" value="GGO77955.1"/>
    <property type="molecule type" value="Genomic_DNA"/>
</dbReference>
<comment type="caution">
    <text evidence="2">The sequence shown here is derived from an EMBL/GenBank/DDBJ whole genome shotgun (WGS) entry which is preliminary data.</text>
</comment>
<organism evidence="2 3">
    <name type="scientific">Marinobacterium nitratireducens</name>
    <dbReference type="NCBI Taxonomy" id="518897"/>
    <lineage>
        <taxon>Bacteria</taxon>
        <taxon>Pseudomonadati</taxon>
        <taxon>Pseudomonadota</taxon>
        <taxon>Gammaproteobacteria</taxon>
        <taxon>Oceanospirillales</taxon>
        <taxon>Oceanospirillaceae</taxon>
        <taxon>Marinobacterium</taxon>
    </lineage>
</organism>
<dbReference type="Pfam" id="PF03413">
    <property type="entry name" value="PepSY"/>
    <property type="match status" value="1"/>
</dbReference>
<dbReference type="InterPro" id="IPR025711">
    <property type="entry name" value="PepSY"/>
</dbReference>
<protein>
    <recommendedName>
        <fullName evidence="1">PepSY domain-containing protein</fullName>
    </recommendedName>
</protein>
<evidence type="ECO:0000313" key="3">
    <source>
        <dbReference type="Proteomes" id="UP000599578"/>
    </source>
</evidence>
<gene>
    <name evidence="2" type="ORF">GCM10011348_08690</name>
</gene>